<feature type="region of interest" description="Disordered" evidence="1">
    <location>
        <begin position="1"/>
        <end position="59"/>
    </location>
</feature>
<proteinExistence type="predicted"/>
<dbReference type="EMBL" id="JAACFV010000042">
    <property type="protein sequence ID" value="KAF7509359.1"/>
    <property type="molecule type" value="Genomic_DNA"/>
</dbReference>
<name>A0A8H7AL26_9EURO</name>
<evidence type="ECO:0000313" key="2">
    <source>
        <dbReference type="EMBL" id="KAF7509359.1"/>
    </source>
</evidence>
<evidence type="ECO:0000313" key="3">
    <source>
        <dbReference type="Proteomes" id="UP000606974"/>
    </source>
</evidence>
<organism evidence="2 3">
    <name type="scientific">Endocarpon pusillum</name>
    <dbReference type="NCBI Taxonomy" id="364733"/>
    <lineage>
        <taxon>Eukaryota</taxon>
        <taxon>Fungi</taxon>
        <taxon>Dikarya</taxon>
        <taxon>Ascomycota</taxon>
        <taxon>Pezizomycotina</taxon>
        <taxon>Eurotiomycetes</taxon>
        <taxon>Chaetothyriomycetidae</taxon>
        <taxon>Verrucariales</taxon>
        <taxon>Verrucariaceae</taxon>
        <taxon>Endocarpon</taxon>
    </lineage>
</organism>
<accession>A0A8H7AL26</accession>
<keyword evidence="3" id="KW-1185">Reference proteome</keyword>
<protein>
    <submittedName>
        <fullName evidence="2">Uncharacterized protein</fullName>
    </submittedName>
</protein>
<gene>
    <name evidence="2" type="ORF">GJ744_008082</name>
</gene>
<comment type="caution">
    <text evidence="2">The sequence shown here is derived from an EMBL/GenBank/DDBJ whole genome shotgun (WGS) entry which is preliminary data.</text>
</comment>
<dbReference type="AlphaFoldDB" id="A0A8H7AL26"/>
<sequence length="59" mass="6338">MQPYHRGGALAAKKWNQPVRKPARSATGRVDGCPEAGGGTDNGEPRSWRELPVQISASH</sequence>
<evidence type="ECO:0000256" key="1">
    <source>
        <dbReference type="SAM" id="MobiDB-lite"/>
    </source>
</evidence>
<dbReference type="Proteomes" id="UP000606974">
    <property type="component" value="Unassembled WGS sequence"/>
</dbReference>
<reference evidence="2" key="1">
    <citation type="submission" date="2020-02" db="EMBL/GenBank/DDBJ databases">
        <authorList>
            <person name="Palmer J.M."/>
        </authorList>
    </citation>
    <scope>NUCLEOTIDE SEQUENCE</scope>
    <source>
        <strain evidence="2">EPUS1.4</strain>
        <tissue evidence="2">Thallus</tissue>
    </source>
</reference>